<feature type="transmembrane region" description="Helical" evidence="1">
    <location>
        <begin position="80"/>
        <end position="98"/>
    </location>
</feature>
<keyword evidence="3" id="KW-1185">Reference proteome</keyword>
<comment type="caution">
    <text evidence="2">The sequence shown here is derived from an EMBL/GenBank/DDBJ whole genome shotgun (WGS) entry which is preliminary data.</text>
</comment>
<dbReference type="RefSeq" id="WP_305996275.1">
    <property type="nucleotide sequence ID" value="NZ_JAVALS010000004.1"/>
</dbReference>
<protein>
    <recommendedName>
        <fullName evidence="4">Integral membrane protein</fullName>
    </recommendedName>
</protein>
<name>A0ABT9INQ5_9MICC</name>
<dbReference type="Proteomes" id="UP001232725">
    <property type="component" value="Unassembled WGS sequence"/>
</dbReference>
<proteinExistence type="predicted"/>
<sequence length="140" mass="14694">MNNTESTTPGPRPLSVAMTSFVTLAEGLVLIGMAIVYLVNLVTGTPMLTLGGAIFLTALFAVLGLGLMAIGHFLFRGFRWPRSGALVAQLFIIAIGVPTLQAGLIWQGLLILVPAAAAALLLFDPKAVAYGRKAVETEKD</sequence>
<evidence type="ECO:0000256" key="1">
    <source>
        <dbReference type="SAM" id="Phobius"/>
    </source>
</evidence>
<gene>
    <name evidence="2" type="ORF">Q9R02_08710</name>
</gene>
<feature type="transmembrane region" description="Helical" evidence="1">
    <location>
        <begin position="48"/>
        <end position="68"/>
    </location>
</feature>
<dbReference type="EMBL" id="JAVALS010000004">
    <property type="protein sequence ID" value="MDP5227229.1"/>
    <property type="molecule type" value="Genomic_DNA"/>
</dbReference>
<reference evidence="2 3" key="1">
    <citation type="submission" date="2023-08" db="EMBL/GenBank/DDBJ databases">
        <title>Arthrobacter horti sp. nov., isolated from forest soil.</title>
        <authorList>
            <person name="Park M."/>
        </authorList>
    </citation>
    <scope>NUCLEOTIDE SEQUENCE [LARGE SCALE GENOMIC DNA]</scope>
    <source>
        <strain evidence="2 3">YJM1</strain>
    </source>
</reference>
<feature type="transmembrane region" description="Helical" evidence="1">
    <location>
        <begin position="104"/>
        <end position="123"/>
    </location>
</feature>
<evidence type="ECO:0008006" key="4">
    <source>
        <dbReference type="Google" id="ProtNLM"/>
    </source>
</evidence>
<evidence type="ECO:0000313" key="2">
    <source>
        <dbReference type="EMBL" id="MDP5227229.1"/>
    </source>
</evidence>
<evidence type="ECO:0000313" key="3">
    <source>
        <dbReference type="Proteomes" id="UP001232725"/>
    </source>
</evidence>
<keyword evidence="1" id="KW-1133">Transmembrane helix</keyword>
<keyword evidence="1" id="KW-0472">Membrane</keyword>
<keyword evidence="1" id="KW-0812">Transmembrane</keyword>
<organism evidence="2 3">
    <name type="scientific">Arthrobacter horti</name>
    <dbReference type="NCBI Taxonomy" id="3068273"/>
    <lineage>
        <taxon>Bacteria</taxon>
        <taxon>Bacillati</taxon>
        <taxon>Actinomycetota</taxon>
        <taxon>Actinomycetes</taxon>
        <taxon>Micrococcales</taxon>
        <taxon>Micrococcaceae</taxon>
        <taxon>Arthrobacter</taxon>
    </lineage>
</organism>
<accession>A0ABT9INQ5</accession>
<feature type="transmembrane region" description="Helical" evidence="1">
    <location>
        <begin position="21"/>
        <end position="42"/>
    </location>
</feature>